<dbReference type="InterPro" id="IPR038765">
    <property type="entry name" value="Papain-like_cys_pep_sf"/>
</dbReference>
<dbReference type="SUPFAM" id="SSF54001">
    <property type="entry name" value="Cysteine proteinases"/>
    <property type="match status" value="1"/>
</dbReference>
<dbReference type="EMBL" id="LR743597">
    <property type="protein sequence ID" value="CAA2627668.1"/>
    <property type="molecule type" value="Genomic_DNA"/>
</dbReference>
<name>A0A7I8J9M6_SPIIN</name>
<evidence type="ECO:0000313" key="4">
    <source>
        <dbReference type="Proteomes" id="UP001189122"/>
    </source>
</evidence>
<dbReference type="PANTHER" id="PTHR12411">
    <property type="entry name" value="CYSTEINE PROTEASE FAMILY C1-RELATED"/>
    <property type="match status" value="1"/>
</dbReference>
<dbReference type="InterPro" id="IPR013128">
    <property type="entry name" value="Peptidase_C1A"/>
</dbReference>
<keyword evidence="4" id="KW-1185">Reference proteome</keyword>
<proteinExistence type="inferred from homology"/>
<evidence type="ECO:0000313" key="3">
    <source>
        <dbReference type="EMBL" id="CAA2627668.1"/>
    </source>
</evidence>
<dbReference type="SMART" id="SM00645">
    <property type="entry name" value="Pept_C1"/>
    <property type="match status" value="1"/>
</dbReference>
<reference evidence="3 4" key="1">
    <citation type="submission" date="2019-12" db="EMBL/GenBank/DDBJ databases">
        <authorList>
            <person name="Scholz U."/>
            <person name="Mascher M."/>
            <person name="Fiebig A."/>
        </authorList>
    </citation>
    <scope>NUCLEOTIDE SEQUENCE</scope>
</reference>
<dbReference type="Gene3D" id="3.90.70.10">
    <property type="entry name" value="Cysteine proteinases"/>
    <property type="match status" value="1"/>
</dbReference>
<dbReference type="EMBL" id="CACRZD030000010">
    <property type="protein sequence ID" value="CAA6666928.1"/>
    <property type="molecule type" value="Genomic_DNA"/>
</dbReference>
<evidence type="ECO:0000256" key="1">
    <source>
        <dbReference type="ARBA" id="ARBA00008455"/>
    </source>
</evidence>
<accession>A0A7I8J9M6</accession>
<protein>
    <recommendedName>
        <fullName evidence="2">Peptidase C1A papain C-terminal domain-containing protein</fullName>
    </recommendedName>
</protein>
<comment type="similarity">
    <text evidence="1">Belongs to the peptidase C1 family.</text>
</comment>
<gene>
    <name evidence="3" type="ORF">SI7747_10013321</name>
</gene>
<organism evidence="3">
    <name type="scientific">Spirodela intermedia</name>
    <name type="common">Intermediate duckweed</name>
    <dbReference type="NCBI Taxonomy" id="51605"/>
    <lineage>
        <taxon>Eukaryota</taxon>
        <taxon>Viridiplantae</taxon>
        <taxon>Streptophyta</taxon>
        <taxon>Embryophyta</taxon>
        <taxon>Tracheophyta</taxon>
        <taxon>Spermatophyta</taxon>
        <taxon>Magnoliopsida</taxon>
        <taxon>Liliopsida</taxon>
        <taxon>Araceae</taxon>
        <taxon>Lemnoideae</taxon>
        <taxon>Spirodela</taxon>
    </lineage>
</organism>
<dbReference type="GO" id="GO:0006508">
    <property type="term" value="P:proteolysis"/>
    <property type="evidence" value="ECO:0007669"/>
    <property type="project" value="InterPro"/>
</dbReference>
<dbReference type="AlphaFoldDB" id="A0A7I8J9M6"/>
<dbReference type="GO" id="GO:0008234">
    <property type="term" value="F:cysteine-type peptidase activity"/>
    <property type="evidence" value="ECO:0007669"/>
    <property type="project" value="InterPro"/>
</dbReference>
<evidence type="ECO:0000259" key="2">
    <source>
        <dbReference type="SMART" id="SM00645"/>
    </source>
</evidence>
<dbReference type="InterPro" id="IPR000668">
    <property type="entry name" value="Peptidase_C1A_C"/>
</dbReference>
<sequence length="121" mass="13273">MIRVSAQQLVDCDSRSLGCVGGWQSRAISYIQQNGGVDSAENYPYTGKKGVCRTNSAKLVSVNGWKKVPEIYGEMKLKQVVAAQPVAVATDALNRIFQLYKGVRNTAYYGFVDALSVYLTQ</sequence>
<dbReference type="Pfam" id="PF00112">
    <property type="entry name" value="Peptidase_C1"/>
    <property type="match status" value="1"/>
</dbReference>
<feature type="domain" description="Peptidase C1A papain C-terminal" evidence="2">
    <location>
        <begin position="1"/>
        <end position="120"/>
    </location>
</feature>
<dbReference type="Proteomes" id="UP001189122">
    <property type="component" value="Unassembled WGS sequence"/>
</dbReference>